<dbReference type="GO" id="GO:0007059">
    <property type="term" value="P:chromosome segregation"/>
    <property type="evidence" value="ECO:0007669"/>
    <property type="project" value="TreeGrafter"/>
</dbReference>
<evidence type="ECO:0000313" key="2">
    <source>
        <dbReference type="EMBL" id="CDH24111.1"/>
    </source>
</evidence>
<dbReference type="GO" id="GO:0005694">
    <property type="term" value="C:chromosome"/>
    <property type="evidence" value="ECO:0007669"/>
    <property type="project" value="TreeGrafter"/>
</dbReference>
<feature type="domain" description="ParB-like N-terminal" evidence="1">
    <location>
        <begin position="3"/>
        <end position="85"/>
    </location>
</feature>
<evidence type="ECO:0000259" key="1">
    <source>
        <dbReference type="Pfam" id="PF02195"/>
    </source>
</evidence>
<protein>
    <submittedName>
        <fullName evidence="2">ParB-like nuclease domain protein</fullName>
    </submittedName>
</protein>
<dbReference type="SUPFAM" id="SSF109709">
    <property type="entry name" value="KorB DNA-binding domain-like"/>
    <property type="match status" value="1"/>
</dbReference>
<gene>
    <name evidence="2" type="ORF">XBKB1_2380027</name>
</gene>
<dbReference type="AlphaFoldDB" id="A0A077PTJ5"/>
<dbReference type="Pfam" id="PF02195">
    <property type="entry name" value="ParB_N"/>
    <property type="match status" value="1"/>
</dbReference>
<dbReference type="InterPro" id="IPR036086">
    <property type="entry name" value="ParB/Sulfiredoxin_sf"/>
</dbReference>
<dbReference type="SUPFAM" id="SSF110849">
    <property type="entry name" value="ParB/Sulfiredoxin"/>
    <property type="match status" value="1"/>
</dbReference>
<dbReference type="PANTHER" id="PTHR33375">
    <property type="entry name" value="CHROMOSOME-PARTITIONING PROTEIN PARB-RELATED"/>
    <property type="match status" value="1"/>
</dbReference>
<dbReference type="HOGENOM" id="CLU_902556_0_0_6"/>
<dbReference type="PANTHER" id="PTHR33375:SF1">
    <property type="entry name" value="CHROMOSOME-PARTITIONING PROTEIN PARB-RELATED"/>
    <property type="match status" value="1"/>
</dbReference>
<accession>A0A077PTJ5</accession>
<organism evidence="2">
    <name type="scientific">Xenorhabdus bovienii str. kraussei Becker Underwood</name>
    <dbReference type="NCBI Taxonomy" id="1398204"/>
    <lineage>
        <taxon>Bacteria</taxon>
        <taxon>Pseudomonadati</taxon>
        <taxon>Pseudomonadota</taxon>
        <taxon>Gammaproteobacteria</taxon>
        <taxon>Enterobacterales</taxon>
        <taxon>Morganellaceae</taxon>
        <taxon>Xenorhabdus</taxon>
    </lineage>
</organism>
<dbReference type="RefSeq" id="WP_038196524.1">
    <property type="nucleotide sequence ID" value="NZ_CAWLXS010000232.1"/>
</dbReference>
<dbReference type="InterPro" id="IPR003115">
    <property type="entry name" value="ParB_N"/>
</dbReference>
<reference evidence="2" key="1">
    <citation type="submission" date="2013-07" db="EMBL/GenBank/DDBJ databases">
        <title>Sub-species coevolution in mutualistic symbiosis.</title>
        <authorList>
            <person name="Murfin K."/>
            <person name="Klassen J."/>
            <person name="Lee M."/>
            <person name="Forst S."/>
            <person name="Stock P."/>
            <person name="Goodrich-Blair H."/>
        </authorList>
    </citation>
    <scope>NUCLEOTIDE SEQUENCE [LARGE SCALE GENOMIC DNA]</scope>
    <source>
        <strain evidence="2">Kraussei Becker Underwood</strain>
    </source>
</reference>
<comment type="caution">
    <text evidence="2">The sequence shown here is derived from an EMBL/GenBank/DDBJ whole genome shotgun (WGS) entry which is preliminary data.</text>
</comment>
<dbReference type="EMBL" id="CBSZ010000155">
    <property type="protein sequence ID" value="CDH24111.1"/>
    <property type="molecule type" value="Genomic_DNA"/>
</dbReference>
<proteinExistence type="predicted"/>
<dbReference type="Gene3D" id="1.10.10.2830">
    <property type="match status" value="1"/>
</dbReference>
<dbReference type="InterPro" id="IPR050336">
    <property type="entry name" value="Chromosome_partition/occlusion"/>
</dbReference>
<dbReference type="Proteomes" id="UP000028493">
    <property type="component" value="Unassembled WGS sequence"/>
</dbReference>
<name>A0A077PTJ5_XENBV</name>
<sequence length="275" mass="31457">MSEIRVLKLSQLTPNKKQDRRDWESPVAREHIAKLKKSIGMIMADGSLYGIRERIVVKPGASENEFIILKGESRWRAGTELEKERSIELDTECEIKSYDDKVIEHLDHATENSLRRDLNIFERALSIKTDKDNGLTTDQIIAAHGLSNKTVVSKYMSVFRLAKPKQKLIQESFIGDLNLIGKLDKVAEDDMKELRQRLEGGETTKKVINELLNRNKPKPEKESQYRLALSRSQYSAILSLLDLNPEDIDNPEEDIAELLRNRLEELSGTEGTDEQ</sequence>
<dbReference type="Gene3D" id="3.90.1530.10">
    <property type="entry name" value="Conserved hypothetical protein from pyrococcus furiosus pfu- 392566-001, ParB domain"/>
    <property type="match status" value="1"/>
</dbReference>